<dbReference type="PANTHER" id="PTHR41386:SF1">
    <property type="entry name" value="MEMBRANE PROTEIN"/>
    <property type="match status" value="1"/>
</dbReference>
<evidence type="ECO:0000313" key="2">
    <source>
        <dbReference type="EMBL" id="UYT09937.1"/>
    </source>
</evidence>
<protein>
    <submittedName>
        <fullName evidence="2">DUF1003 domain-containing protein</fullName>
    </submittedName>
</protein>
<reference evidence="2" key="1">
    <citation type="submission" date="2022-10" db="EMBL/GenBank/DDBJ databases">
        <title>Genome assembly of Lactococcus garvieae isolates from cricket gut.</title>
        <authorList>
            <person name="Luecke A.R."/>
            <person name="Brown A.M.V."/>
            <person name="Wakeman C.A."/>
        </authorList>
    </citation>
    <scope>NUCLEOTIDE SEQUENCE</scope>
    <source>
        <strain evidence="2">Alexii-11_2</strain>
    </source>
</reference>
<feature type="transmembrane region" description="Helical" evidence="1">
    <location>
        <begin position="148"/>
        <end position="168"/>
    </location>
</feature>
<feature type="transmembrane region" description="Helical" evidence="1">
    <location>
        <begin position="118"/>
        <end position="142"/>
    </location>
</feature>
<proteinExistence type="predicted"/>
<name>A0AA46TUP7_9LACT</name>
<keyword evidence="1" id="KW-1133">Transmembrane helix</keyword>
<organism evidence="2 3">
    <name type="scientific">Lactococcus garvieae</name>
    <dbReference type="NCBI Taxonomy" id="1363"/>
    <lineage>
        <taxon>Bacteria</taxon>
        <taxon>Bacillati</taxon>
        <taxon>Bacillota</taxon>
        <taxon>Bacilli</taxon>
        <taxon>Lactobacillales</taxon>
        <taxon>Streptococcaceae</taxon>
        <taxon>Lactococcus</taxon>
    </lineage>
</organism>
<dbReference type="RefSeq" id="WP_019299626.1">
    <property type="nucleotide sequence ID" value="NZ_CP109635.1"/>
</dbReference>
<keyword evidence="1" id="KW-0472">Membrane</keyword>
<dbReference type="Proteomes" id="UP001164042">
    <property type="component" value="Chromosome"/>
</dbReference>
<dbReference type="AlphaFoldDB" id="A0AA46TUP7"/>
<sequence>MDKQYIDLVTKKAHSIEEGLLINELDERLIKLIKSDFPNVSMDSFISQDSLMTYRLKKINRMLENDSRTNTHMHKRFKKLQSNEEYQEVDVQATLDKTKTLGTHFADIISKFGGSWTFILIFLSCLMIWIILNVTHIFGVYFDPYPFILLNLALSMIAAIQAPIIMMSQNRAADYDRMSSKNDYKINKKSELEIRLIHSKLDHLIQKDQPNIMEVQKIQTEMLSDIYTKLEKIELKDKHSFDK</sequence>
<dbReference type="EMBL" id="CP109635">
    <property type="protein sequence ID" value="UYT09937.1"/>
    <property type="molecule type" value="Genomic_DNA"/>
</dbReference>
<keyword evidence="1" id="KW-0812">Transmembrane</keyword>
<dbReference type="PANTHER" id="PTHR41386">
    <property type="entry name" value="INTEGRAL MEMBRANE PROTEIN-RELATED"/>
    <property type="match status" value="1"/>
</dbReference>
<accession>A0AA46TUP7</accession>
<evidence type="ECO:0000256" key="1">
    <source>
        <dbReference type="SAM" id="Phobius"/>
    </source>
</evidence>
<dbReference type="Pfam" id="PF06210">
    <property type="entry name" value="DUF1003"/>
    <property type="match status" value="1"/>
</dbReference>
<evidence type="ECO:0000313" key="3">
    <source>
        <dbReference type="Proteomes" id="UP001164042"/>
    </source>
</evidence>
<dbReference type="InterPro" id="IPR010406">
    <property type="entry name" value="DUF1003"/>
</dbReference>
<gene>
    <name evidence="2" type="ORF">OF801_08140</name>
</gene>